<sequence>MNYFEETILTVDCSEDLLTSMDEKKKLVFSEDSIEKLRLAMYKLDELQQQCQVALEPTLEQHGLNSDKVTTFQIRELSRVLFQRASVDKTDVEKMEEDLQLFQIFKAAIKLVTKSGDENVQQLRDNLEHWLNSITPVIIEVLQSNGISPPKPTTSAHVKETLNKQTKDFLEFVSDNDKENVVVKERTPIEEDLTDNYRSAVCDVRNYVTVRDLGTLLLIFKKDFGHAIRRS</sequence>
<evidence type="ECO:0000313" key="1">
    <source>
        <dbReference type="EMBL" id="PFX17816.1"/>
    </source>
</evidence>
<dbReference type="AlphaFoldDB" id="A0A2B4RKX0"/>
<gene>
    <name evidence="1" type="ORF">AWC38_SpisGene17836</name>
</gene>
<comment type="caution">
    <text evidence="1">The sequence shown here is derived from an EMBL/GenBank/DDBJ whole genome shotgun (WGS) entry which is preliminary data.</text>
</comment>
<proteinExistence type="predicted"/>
<organism evidence="1 2">
    <name type="scientific">Stylophora pistillata</name>
    <name type="common">Smooth cauliflower coral</name>
    <dbReference type="NCBI Taxonomy" id="50429"/>
    <lineage>
        <taxon>Eukaryota</taxon>
        <taxon>Metazoa</taxon>
        <taxon>Cnidaria</taxon>
        <taxon>Anthozoa</taxon>
        <taxon>Hexacorallia</taxon>
        <taxon>Scleractinia</taxon>
        <taxon>Astrocoeniina</taxon>
        <taxon>Pocilloporidae</taxon>
        <taxon>Stylophora</taxon>
    </lineage>
</organism>
<dbReference type="Proteomes" id="UP000225706">
    <property type="component" value="Unassembled WGS sequence"/>
</dbReference>
<evidence type="ECO:0000313" key="2">
    <source>
        <dbReference type="Proteomes" id="UP000225706"/>
    </source>
</evidence>
<accession>A0A2B4RKX0</accession>
<reference evidence="2" key="1">
    <citation type="journal article" date="2017" name="bioRxiv">
        <title>Comparative analysis of the genomes of Stylophora pistillata and Acropora digitifera provides evidence for extensive differences between species of corals.</title>
        <authorList>
            <person name="Voolstra C.R."/>
            <person name="Li Y."/>
            <person name="Liew Y.J."/>
            <person name="Baumgarten S."/>
            <person name="Zoccola D."/>
            <person name="Flot J.-F."/>
            <person name="Tambutte S."/>
            <person name="Allemand D."/>
            <person name="Aranda M."/>
        </authorList>
    </citation>
    <scope>NUCLEOTIDE SEQUENCE [LARGE SCALE GENOMIC DNA]</scope>
</reference>
<dbReference type="OrthoDB" id="5985424at2759"/>
<name>A0A2B4RKX0_STYPI</name>
<dbReference type="EMBL" id="LSMT01000447">
    <property type="protein sequence ID" value="PFX17816.1"/>
    <property type="molecule type" value="Genomic_DNA"/>
</dbReference>
<protein>
    <submittedName>
        <fullName evidence="1">Uncharacterized protein</fullName>
    </submittedName>
</protein>
<keyword evidence="2" id="KW-1185">Reference proteome</keyword>